<sequence>MEQLNLSLRQFGLNPLEWDIQRLQGSQYLISHKYDAGFEFHGQVEYRASKPRWKFLRLWSI</sequence>
<dbReference type="AlphaFoldDB" id="A0A150WEI1"/>
<dbReference type="RefSeq" id="WP_061836521.1">
    <property type="nucleotide sequence ID" value="NZ_LUKE01000006.1"/>
</dbReference>
<proteinExistence type="predicted"/>
<accession>A0A150WEI1</accession>
<evidence type="ECO:0000313" key="2">
    <source>
        <dbReference type="Proteomes" id="UP000075320"/>
    </source>
</evidence>
<evidence type="ECO:0000313" key="1">
    <source>
        <dbReference type="EMBL" id="KYG61439.1"/>
    </source>
</evidence>
<comment type="caution">
    <text evidence="1">The sequence shown here is derived from an EMBL/GenBank/DDBJ whole genome shotgun (WGS) entry which is preliminary data.</text>
</comment>
<dbReference type="Proteomes" id="UP000075320">
    <property type="component" value="Unassembled WGS sequence"/>
</dbReference>
<organism evidence="1 2">
    <name type="scientific">Bdellovibrio bacteriovorus</name>
    <dbReference type="NCBI Taxonomy" id="959"/>
    <lineage>
        <taxon>Bacteria</taxon>
        <taxon>Pseudomonadati</taxon>
        <taxon>Bdellovibrionota</taxon>
        <taxon>Bdellovibrionia</taxon>
        <taxon>Bdellovibrionales</taxon>
        <taxon>Pseudobdellovibrionaceae</taxon>
        <taxon>Bdellovibrio</taxon>
    </lineage>
</organism>
<reference evidence="1 2" key="1">
    <citation type="submission" date="2016-03" db="EMBL/GenBank/DDBJ databases">
        <authorList>
            <person name="Ploux O."/>
        </authorList>
    </citation>
    <scope>NUCLEOTIDE SEQUENCE [LARGE SCALE GENOMIC DNA]</scope>
    <source>
        <strain evidence="1 2">R0</strain>
    </source>
</reference>
<protein>
    <submittedName>
        <fullName evidence="1">Uncharacterized protein</fullName>
    </submittedName>
</protein>
<dbReference type="EMBL" id="LUKE01000006">
    <property type="protein sequence ID" value="KYG61439.1"/>
    <property type="molecule type" value="Genomic_DNA"/>
</dbReference>
<name>A0A150WEI1_BDEBC</name>
<gene>
    <name evidence="1" type="ORF">AZI86_17145</name>
</gene>
<dbReference type="OrthoDB" id="5296190at2"/>
<keyword evidence="2" id="KW-1185">Reference proteome</keyword>